<feature type="region of interest" description="Disordered" evidence="6">
    <location>
        <begin position="907"/>
        <end position="935"/>
    </location>
</feature>
<comment type="similarity">
    <text evidence="5">Belongs to the UPF0182 family.</text>
</comment>
<feature type="compositionally biased region" description="Acidic residues" evidence="6">
    <location>
        <begin position="1004"/>
        <end position="1014"/>
    </location>
</feature>
<sequence length="1014" mass="110251">MSEMFDPGPRRPGRGSGGRPAPSGRSRALLITAIVIVALLVLLAGFSTFWTERLWYDSIGYSSVFSTLVWTRIGLFALFGVLMAAIVSLNMYLAYRFRPTFRAPTGEQTSLDRYREAVTPVRRWLLAIIGALMGVFAGTSASGQWRDYQLWRNAQSFGKDDPFFGKDLGFYVFELPWLHFLVDFTMAALVVAVMGAVVVHYLYGGIRLQAARDKLSSPAQVQLSILVGLLVLVKGVDYFLDRYDLLSATGGYIDGMGYTDENAVLPAKNILMGIAVICAVLFFLNVWRRTWMLPTVGLGLLVLSSILLGMIWPAIMERFQVLPTQADKEAPYIEKHLAATKDAFGIADVEIDDFDAQTNLTDSTAETRTALAQTVANSGGVRLVDPAVVPQTFQQLQQVRGYYTVPDVLDVDTYEIDGVERDVVLGVRELNQQGISESSQNWANLHTVYTHGYGVIAAYGNQKRADNETIVSQDPAWAETNLPPQGDLTNLSGEGGYEGRIYFGENSPSYSIVGKSSEGANDVELDLPRGNDGGTTTTYDGADGVPVGGLFNKLLYAVKFGEPNIVLSGRVNENSKILYDREPQRRVEKAAPWLTVDNDALPAVVDGRVVWIIDGYTTTDQFPLSNSESFDEMTDDSLAENNPFQTVPTDEINYIRNAVKATVDAYDGTVTLYAWDEEDPMLKAWMGAFPGTVEDRSEIPEALLDHMRYPEDMFKVQRYQLASYHVDDANDFYEGNDRWEVPADPNDASSLQPAYRLSVPSGDSLVPDTFSLTSVYTPANRQNLAAFVQVNGDAASEGYGEFRVRRLSSTNQVSGPGQIANQIQSDQDVTDALLPYSRGDISTIYGNLITLPVGESLLYVQPLYSIRTEGSGNYPVLRFVAVSFGDDRVGIGQTLAQALADVLNVGPIDEPVETPEGEGDGDGGEGEQPTEPTGTLEEQIRDALSAADAAFTEADAALAEGDLGTYGDKVAEGQELVETALELAQGLPGGGADTGDTGDAGDGATDEPTAEPTE</sequence>
<evidence type="ECO:0000313" key="7">
    <source>
        <dbReference type="EMBL" id="NEN79707.1"/>
    </source>
</evidence>
<accession>A0A6P0HNA6</accession>
<reference evidence="7 8" key="1">
    <citation type="journal article" date="2014" name="Int. J. Syst. Evol. Microbiol.">
        <title>Nocardioides zeae sp. nov., isolated from the stem of Zea mays.</title>
        <authorList>
            <person name="Glaeser S.P."/>
            <person name="McInroy J.A."/>
            <person name="Busse H.J."/>
            <person name="Kampfer P."/>
        </authorList>
    </citation>
    <scope>NUCLEOTIDE SEQUENCE [LARGE SCALE GENOMIC DNA]</scope>
    <source>
        <strain evidence="7 8">JCM 30728</strain>
    </source>
</reference>
<feature type="transmembrane region" description="Helical" evidence="5">
    <location>
        <begin position="296"/>
        <end position="315"/>
    </location>
</feature>
<dbReference type="EMBL" id="JAAGXA010000011">
    <property type="protein sequence ID" value="NEN79707.1"/>
    <property type="molecule type" value="Genomic_DNA"/>
</dbReference>
<keyword evidence="8" id="KW-1185">Reference proteome</keyword>
<feature type="compositionally biased region" description="Gly residues" evidence="6">
    <location>
        <begin position="987"/>
        <end position="1001"/>
    </location>
</feature>
<keyword evidence="4 5" id="KW-0472">Membrane</keyword>
<keyword evidence="1 5" id="KW-1003">Cell membrane</keyword>
<evidence type="ECO:0000256" key="4">
    <source>
        <dbReference type="ARBA" id="ARBA00023136"/>
    </source>
</evidence>
<dbReference type="Proteomes" id="UP000468687">
    <property type="component" value="Unassembled WGS sequence"/>
</dbReference>
<feature type="transmembrane region" description="Helical" evidence="5">
    <location>
        <begin position="28"/>
        <end position="50"/>
    </location>
</feature>
<evidence type="ECO:0000256" key="1">
    <source>
        <dbReference type="ARBA" id="ARBA00022475"/>
    </source>
</evidence>
<dbReference type="PANTHER" id="PTHR39344">
    <property type="entry name" value="UPF0182 PROTEIN SLL1060"/>
    <property type="match status" value="1"/>
</dbReference>
<feature type="transmembrane region" description="Helical" evidence="5">
    <location>
        <begin position="70"/>
        <end position="93"/>
    </location>
</feature>
<comment type="subcellular location">
    <subcellularLocation>
        <location evidence="5">Cell membrane</location>
        <topology evidence="5">Multi-pass membrane protein</topology>
    </subcellularLocation>
</comment>
<dbReference type="InterPro" id="IPR005372">
    <property type="entry name" value="UPF0182"/>
</dbReference>
<dbReference type="HAMAP" id="MF_01600">
    <property type="entry name" value="UPF0182"/>
    <property type="match status" value="1"/>
</dbReference>
<evidence type="ECO:0000256" key="6">
    <source>
        <dbReference type="SAM" id="MobiDB-lite"/>
    </source>
</evidence>
<evidence type="ECO:0000256" key="3">
    <source>
        <dbReference type="ARBA" id="ARBA00022989"/>
    </source>
</evidence>
<feature type="compositionally biased region" description="Acidic residues" evidence="6">
    <location>
        <begin position="910"/>
        <end position="925"/>
    </location>
</feature>
<feature type="transmembrane region" description="Helical" evidence="5">
    <location>
        <begin position="124"/>
        <end position="143"/>
    </location>
</feature>
<proteinExistence type="inferred from homology"/>
<feature type="region of interest" description="Disordered" evidence="6">
    <location>
        <begin position="1"/>
        <end position="22"/>
    </location>
</feature>
<evidence type="ECO:0000256" key="2">
    <source>
        <dbReference type="ARBA" id="ARBA00022692"/>
    </source>
</evidence>
<dbReference type="Pfam" id="PF03699">
    <property type="entry name" value="UPF0182"/>
    <property type="match status" value="1"/>
</dbReference>
<evidence type="ECO:0000313" key="8">
    <source>
        <dbReference type="Proteomes" id="UP000468687"/>
    </source>
</evidence>
<comment type="caution">
    <text evidence="7">The sequence shown here is derived from an EMBL/GenBank/DDBJ whole genome shotgun (WGS) entry which is preliminary data.</text>
</comment>
<name>A0A6P0HNA6_9ACTN</name>
<feature type="transmembrane region" description="Helical" evidence="5">
    <location>
        <begin position="270"/>
        <end position="287"/>
    </location>
</feature>
<organism evidence="7 8">
    <name type="scientific">Nocardioides zeae</name>
    <dbReference type="NCBI Taxonomy" id="1457234"/>
    <lineage>
        <taxon>Bacteria</taxon>
        <taxon>Bacillati</taxon>
        <taxon>Actinomycetota</taxon>
        <taxon>Actinomycetes</taxon>
        <taxon>Propionibacteriales</taxon>
        <taxon>Nocardioidaceae</taxon>
        <taxon>Nocardioides</taxon>
    </lineage>
</organism>
<keyword evidence="2 5" id="KW-0812">Transmembrane</keyword>
<feature type="transmembrane region" description="Helical" evidence="5">
    <location>
        <begin position="223"/>
        <end position="240"/>
    </location>
</feature>
<gene>
    <name evidence="7" type="ORF">G3T38_15635</name>
</gene>
<evidence type="ECO:0000256" key="5">
    <source>
        <dbReference type="HAMAP-Rule" id="MF_01600"/>
    </source>
</evidence>
<protein>
    <recommendedName>
        <fullName evidence="5">UPF0182 protein G3T38_15635</fullName>
    </recommendedName>
</protein>
<feature type="transmembrane region" description="Helical" evidence="5">
    <location>
        <begin position="177"/>
        <end position="203"/>
    </location>
</feature>
<dbReference type="GO" id="GO:0005886">
    <property type="term" value="C:plasma membrane"/>
    <property type="evidence" value="ECO:0007669"/>
    <property type="project" value="UniProtKB-SubCell"/>
</dbReference>
<feature type="region of interest" description="Disordered" evidence="6">
    <location>
        <begin position="982"/>
        <end position="1014"/>
    </location>
</feature>
<dbReference type="AlphaFoldDB" id="A0A6P0HNA6"/>
<keyword evidence="3 5" id="KW-1133">Transmembrane helix</keyword>
<dbReference type="PANTHER" id="PTHR39344:SF1">
    <property type="entry name" value="UPF0182 PROTEIN SLL1060"/>
    <property type="match status" value="1"/>
</dbReference>
<dbReference type="GO" id="GO:0005576">
    <property type="term" value="C:extracellular region"/>
    <property type="evidence" value="ECO:0007669"/>
    <property type="project" value="TreeGrafter"/>
</dbReference>